<dbReference type="EMBL" id="OU892277">
    <property type="protein sequence ID" value="CAG9760277.1"/>
    <property type="molecule type" value="Genomic_DNA"/>
</dbReference>
<dbReference type="Proteomes" id="UP001152799">
    <property type="component" value="Chromosome 1"/>
</dbReference>
<keyword evidence="3" id="KW-1185">Reference proteome</keyword>
<evidence type="ECO:0000313" key="2">
    <source>
        <dbReference type="EMBL" id="CAG9760277.1"/>
    </source>
</evidence>
<evidence type="ECO:0000313" key="3">
    <source>
        <dbReference type="Proteomes" id="UP001152799"/>
    </source>
</evidence>
<protein>
    <submittedName>
        <fullName evidence="2">Uncharacterized protein</fullName>
    </submittedName>
</protein>
<gene>
    <name evidence="2" type="ORF">CEUTPL_LOCUS1013</name>
</gene>
<organism evidence="2 3">
    <name type="scientific">Ceutorhynchus assimilis</name>
    <name type="common">cabbage seed weevil</name>
    <dbReference type="NCBI Taxonomy" id="467358"/>
    <lineage>
        <taxon>Eukaryota</taxon>
        <taxon>Metazoa</taxon>
        <taxon>Ecdysozoa</taxon>
        <taxon>Arthropoda</taxon>
        <taxon>Hexapoda</taxon>
        <taxon>Insecta</taxon>
        <taxon>Pterygota</taxon>
        <taxon>Neoptera</taxon>
        <taxon>Endopterygota</taxon>
        <taxon>Coleoptera</taxon>
        <taxon>Polyphaga</taxon>
        <taxon>Cucujiformia</taxon>
        <taxon>Curculionidae</taxon>
        <taxon>Ceutorhynchinae</taxon>
        <taxon>Ceutorhynchus</taxon>
    </lineage>
</organism>
<accession>A0A9N9MDR2</accession>
<sequence>MMTSIDTLSKENDLYAKDLKKANLDLLELREKQHIVKKEVKNLKTDVNNFKKQVAETTENIKLIQEKVDSLEATPHQLATANISEEIENMITEMEERKLRLKNVIILNINESIKANRIERSLDEKQTVPTEIIGKY</sequence>
<name>A0A9N9MDR2_9CUCU</name>
<proteinExistence type="predicted"/>
<evidence type="ECO:0000256" key="1">
    <source>
        <dbReference type="SAM" id="Coils"/>
    </source>
</evidence>
<dbReference type="AlphaFoldDB" id="A0A9N9MDR2"/>
<keyword evidence="1" id="KW-0175">Coiled coil</keyword>
<dbReference type="OrthoDB" id="6766179at2759"/>
<feature type="coiled-coil region" evidence="1">
    <location>
        <begin position="5"/>
        <end position="104"/>
    </location>
</feature>
<reference evidence="2" key="1">
    <citation type="submission" date="2022-01" db="EMBL/GenBank/DDBJ databases">
        <authorList>
            <person name="King R."/>
        </authorList>
    </citation>
    <scope>NUCLEOTIDE SEQUENCE</scope>
</reference>